<protein>
    <submittedName>
        <fullName evidence="2">Uncharacterized protein</fullName>
    </submittedName>
</protein>
<keyword evidence="1" id="KW-1133">Transmembrane helix</keyword>
<sequence>MEMEPLSYIPAGVLAAALSWVTNGLLIRFLGSRGVIYLSPGVEEGAKTGLALWFSASIPASHLVFGLVEGVWDAFKGRR</sequence>
<evidence type="ECO:0000313" key="3">
    <source>
        <dbReference type="Proteomes" id="UP000441717"/>
    </source>
</evidence>
<evidence type="ECO:0000313" key="2">
    <source>
        <dbReference type="EMBL" id="MQL53247.1"/>
    </source>
</evidence>
<accession>A0A6N7IUX8</accession>
<proteinExistence type="predicted"/>
<keyword evidence="3" id="KW-1185">Reference proteome</keyword>
<keyword evidence="1" id="KW-0812">Transmembrane</keyword>
<evidence type="ECO:0000256" key="1">
    <source>
        <dbReference type="SAM" id="Phobius"/>
    </source>
</evidence>
<gene>
    <name evidence="2" type="ORF">GFC01_13465</name>
</gene>
<dbReference type="AlphaFoldDB" id="A0A6N7IUX8"/>
<feature type="non-terminal residue" evidence="2">
    <location>
        <position position="79"/>
    </location>
</feature>
<name>A0A6N7IUX8_9FIRM</name>
<keyword evidence="1" id="KW-0472">Membrane</keyword>
<feature type="transmembrane region" description="Helical" evidence="1">
    <location>
        <begin position="7"/>
        <end position="30"/>
    </location>
</feature>
<reference evidence="2 3" key="1">
    <citation type="submission" date="2019-10" db="EMBL/GenBank/DDBJ databases">
        <title>Comparative genomics of sulfur disproportionating microorganisms.</title>
        <authorList>
            <person name="Ward L.M."/>
            <person name="Bertran E."/>
            <person name="Johnston D."/>
        </authorList>
    </citation>
    <scope>NUCLEOTIDE SEQUENCE [LARGE SCALE GENOMIC DNA]</scope>
    <source>
        <strain evidence="2 3">DSM 14055</strain>
    </source>
</reference>
<dbReference type="EMBL" id="WHYR01000042">
    <property type="protein sequence ID" value="MQL53247.1"/>
    <property type="molecule type" value="Genomic_DNA"/>
</dbReference>
<organism evidence="2 3">
    <name type="scientific">Desulfofundulus thermobenzoicus</name>
    <dbReference type="NCBI Taxonomy" id="29376"/>
    <lineage>
        <taxon>Bacteria</taxon>
        <taxon>Bacillati</taxon>
        <taxon>Bacillota</taxon>
        <taxon>Clostridia</taxon>
        <taxon>Eubacteriales</taxon>
        <taxon>Peptococcaceae</taxon>
        <taxon>Desulfofundulus</taxon>
    </lineage>
</organism>
<feature type="transmembrane region" description="Helical" evidence="1">
    <location>
        <begin position="50"/>
        <end position="72"/>
    </location>
</feature>
<dbReference type="Proteomes" id="UP000441717">
    <property type="component" value="Unassembled WGS sequence"/>
</dbReference>
<comment type="caution">
    <text evidence="2">The sequence shown here is derived from an EMBL/GenBank/DDBJ whole genome shotgun (WGS) entry which is preliminary data.</text>
</comment>